<feature type="domain" description="Nitroreductase" evidence="3">
    <location>
        <begin position="9"/>
        <end position="154"/>
    </location>
</feature>
<dbReference type="PANTHER" id="PTHR43673:SF10">
    <property type="entry name" value="NADH DEHYDROGENASE_NAD(P)H NITROREDUCTASE XCC3605-RELATED"/>
    <property type="match status" value="1"/>
</dbReference>
<evidence type="ECO:0000313" key="5">
    <source>
        <dbReference type="Proteomes" id="UP000823661"/>
    </source>
</evidence>
<comment type="caution">
    <text evidence="4">The sequence shown here is derived from an EMBL/GenBank/DDBJ whole genome shotgun (WGS) entry which is preliminary data.</text>
</comment>
<dbReference type="Gene3D" id="3.40.109.10">
    <property type="entry name" value="NADH Oxidase"/>
    <property type="match status" value="1"/>
</dbReference>
<name>A0A9D9EQR4_9BACT</name>
<dbReference type="AlphaFoldDB" id="A0A9D9EQR4"/>
<dbReference type="EMBL" id="JADIMI010000031">
    <property type="protein sequence ID" value="MBO8451918.1"/>
    <property type="molecule type" value="Genomic_DNA"/>
</dbReference>
<dbReference type="CDD" id="cd02136">
    <property type="entry name" value="PnbA_NfnB-like"/>
    <property type="match status" value="1"/>
</dbReference>
<evidence type="ECO:0000259" key="3">
    <source>
        <dbReference type="Pfam" id="PF00881"/>
    </source>
</evidence>
<dbReference type="GO" id="GO:0016491">
    <property type="term" value="F:oxidoreductase activity"/>
    <property type="evidence" value="ECO:0007669"/>
    <property type="project" value="UniProtKB-KW"/>
</dbReference>
<evidence type="ECO:0000256" key="2">
    <source>
        <dbReference type="ARBA" id="ARBA00023002"/>
    </source>
</evidence>
<dbReference type="Pfam" id="PF00881">
    <property type="entry name" value="Nitroreductase"/>
    <property type="match status" value="1"/>
</dbReference>
<reference evidence="4" key="1">
    <citation type="submission" date="2020-10" db="EMBL/GenBank/DDBJ databases">
        <authorList>
            <person name="Gilroy R."/>
        </authorList>
    </citation>
    <scope>NUCLEOTIDE SEQUENCE</scope>
    <source>
        <strain evidence="4">B1-20833</strain>
    </source>
</reference>
<reference evidence="4" key="2">
    <citation type="journal article" date="2021" name="PeerJ">
        <title>Extensive microbial diversity within the chicken gut microbiome revealed by metagenomics and culture.</title>
        <authorList>
            <person name="Gilroy R."/>
            <person name="Ravi A."/>
            <person name="Getino M."/>
            <person name="Pursley I."/>
            <person name="Horton D.L."/>
            <person name="Alikhan N.F."/>
            <person name="Baker D."/>
            <person name="Gharbi K."/>
            <person name="Hall N."/>
            <person name="Watson M."/>
            <person name="Adriaenssens E.M."/>
            <person name="Foster-Nyarko E."/>
            <person name="Jarju S."/>
            <person name="Secka A."/>
            <person name="Antonio M."/>
            <person name="Oren A."/>
            <person name="Chaudhuri R.R."/>
            <person name="La Ragione R."/>
            <person name="Hildebrand F."/>
            <person name="Pallen M.J."/>
        </authorList>
    </citation>
    <scope>NUCLEOTIDE SEQUENCE</scope>
    <source>
        <strain evidence="4">B1-20833</strain>
    </source>
</reference>
<proteinExistence type="inferred from homology"/>
<dbReference type="Proteomes" id="UP000823661">
    <property type="component" value="Unassembled WGS sequence"/>
</dbReference>
<organism evidence="4 5">
    <name type="scientific">Candidatus Cryptobacteroides intestinavium</name>
    <dbReference type="NCBI Taxonomy" id="2840766"/>
    <lineage>
        <taxon>Bacteria</taxon>
        <taxon>Pseudomonadati</taxon>
        <taxon>Bacteroidota</taxon>
        <taxon>Bacteroidia</taxon>
        <taxon>Bacteroidales</taxon>
        <taxon>Candidatus Cryptobacteroides</taxon>
    </lineage>
</organism>
<dbReference type="InterPro" id="IPR029479">
    <property type="entry name" value="Nitroreductase"/>
</dbReference>
<evidence type="ECO:0000313" key="4">
    <source>
        <dbReference type="EMBL" id="MBO8451918.1"/>
    </source>
</evidence>
<accession>A0A9D9EQR4</accession>
<keyword evidence="2" id="KW-0560">Oxidoreductase</keyword>
<protein>
    <submittedName>
        <fullName evidence="4">Nitroreductase</fullName>
    </submittedName>
</protein>
<comment type="similarity">
    <text evidence="1">Belongs to the nitroreductase family.</text>
</comment>
<dbReference type="SUPFAM" id="SSF55469">
    <property type="entry name" value="FMN-dependent nitroreductase-like"/>
    <property type="match status" value="1"/>
</dbReference>
<gene>
    <name evidence="4" type="ORF">IAC06_03415</name>
</gene>
<sequence length="175" mass="18789">MENSTIECLKTRRSIKSYKPDAVPSDEQIGQILEAGMNAPTGRGAQSPIIIAVTDKSTRDRLSEMNAAVLGSSGDPFYGAPVVLAVLADRTVPTHIYDGSLVMGNLMNAACALGVGSCWIHRAKEIFDSAEGKALLESWGIKGDYEGIGFCILGFAKDGYTPAAKPRKEDYVRYI</sequence>
<dbReference type="PANTHER" id="PTHR43673">
    <property type="entry name" value="NAD(P)H NITROREDUCTASE YDGI-RELATED"/>
    <property type="match status" value="1"/>
</dbReference>
<dbReference type="InterPro" id="IPR000415">
    <property type="entry name" value="Nitroreductase-like"/>
</dbReference>
<evidence type="ECO:0000256" key="1">
    <source>
        <dbReference type="ARBA" id="ARBA00007118"/>
    </source>
</evidence>